<accession>A0AAV2FUB1</accession>
<evidence type="ECO:0000313" key="1">
    <source>
        <dbReference type="EMBL" id="CAL1401542.1"/>
    </source>
</evidence>
<name>A0AAV2FUB1_9ROSI</name>
<proteinExistence type="predicted"/>
<reference evidence="1 2" key="1">
    <citation type="submission" date="2024-04" db="EMBL/GenBank/DDBJ databases">
        <authorList>
            <person name="Fracassetti M."/>
        </authorList>
    </citation>
    <scope>NUCLEOTIDE SEQUENCE [LARGE SCALE GENOMIC DNA]</scope>
</reference>
<dbReference type="EMBL" id="OZ034820">
    <property type="protein sequence ID" value="CAL1401542.1"/>
    <property type="molecule type" value="Genomic_DNA"/>
</dbReference>
<dbReference type="AlphaFoldDB" id="A0AAV2FUB1"/>
<protein>
    <submittedName>
        <fullName evidence="1">Uncharacterized protein</fullName>
    </submittedName>
</protein>
<sequence>MRGRRLARFDDGGEDIETMTIDEIRRRWRRDREATSGTGKATSRIGESRARCFFLTINDSLPPLPPQTNCATNKGLKEYLSSKSDLVSKSDLGAK</sequence>
<keyword evidence="2" id="KW-1185">Reference proteome</keyword>
<dbReference type="Proteomes" id="UP001497516">
    <property type="component" value="Chromosome 7"/>
</dbReference>
<evidence type="ECO:0000313" key="2">
    <source>
        <dbReference type="Proteomes" id="UP001497516"/>
    </source>
</evidence>
<organism evidence="1 2">
    <name type="scientific">Linum trigynum</name>
    <dbReference type="NCBI Taxonomy" id="586398"/>
    <lineage>
        <taxon>Eukaryota</taxon>
        <taxon>Viridiplantae</taxon>
        <taxon>Streptophyta</taxon>
        <taxon>Embryophyta</taxon>
        <taxon>Tracheophyta</taxon>
        <taxon>Spermatophyta</taxon>
        <taxon>Magnoliopsida</taxon>
        <taxon>eudicotyledons</taxon>
        <taxon>Gunneridae</taxon>
        <taxon>Pentapetalae</taxon>
        <taxon>rosids</taxon>
        <taxon>fabids</taxon>
        <taxon>Malpighiales</taxon>
        <taxon>Linaceae</taxon>
        <taxon>Linum</taxon>
    </lineage>
</organism>
<gene>
    <name evidence="1" type="ORF">LTRI10_LOCUS41595</name>
</gene>